<protein>
    <recommendedName>
        <fullName evidence="7">Cyclase family protein</fullName>
    </recommendedName>
</protein>
<dbReference type="PANTHER" id="PTHR31118">
    <property type="entry name" value="CYCLASE-LIKE PROTEIN 2"/>
    <property type="match status" value="1"/>
</dbReference>
<dbReference type="Gene3D" id="3.50.30.50">
    <property type="entry name" value="Putative cyclase"/>
    <property type="match status" value="1"/>
</dbReference>
<evidence type="ECO:0000313" key="6">
    <source>
        <dbReference type="Proteomes" id="UP000250235"/>
    </source>
</evidence>
<dbReference type="GO" id="GO:0004061">
    <property type="term" value="F:arylformamidase activity"/>
    <property type="evidence" value="ECO:0007669"/>
    <property type="project" value="InterPro"/>
</dbReference>
<dbReference type="Proteomes" id="UP000250235">
    <property type="component" value="Unassembled WGS sequence"/>
</dbReference>
<dbReference type="InterPro" id="IPR037175">
    <property type="entry name" value="KFase_sf"/>
</dbReference>
<dbReference type="EMBL" id="KQ999821">
    <property type="protein sequence ID" value="KZV41177.1"/>
    <property type="molecule type" value="Genomic_DNA"/>
</dbReference>
<dbReference type="PANTHER" id="PTHR31118:SF18">
    <property type="entry name" value="KYNURENINE FORMAMIDASE-LIKE ISOFORM X1"/>
    <property type="match status" value="1"/>
</dbReference>
<dbReference type="Pfam" id="PF04199">
    <property type="entry name" value="Cyclase"/>
    <property type="match status" value="1"/>
</dbReference>
<dbReference type="InterPro" id="IPR007325">
    <property type="entry name" value="KFase/CYL"/>
</dbReference>
<evidence type="ECO:0000256" key="1">
    <source>
        <dbReference type="ARBA" id="ARBA00004498"/>
    </source>
</evidence>
<dbReference type="SUPFAM" id="SSF102198">
    <property type="entry name" value="Putative cyclase"/>
    <property type="match status" value="1"/>
</dbReference>
<accession>A0A2Z7C379</accession>
<evidence type="ECO:0000256" key="2">
    <source>
        <dbReference type="ARBA" id="ARBA00007865"/>
    </source>
</evidence>
<gene>
    <name evidence="5" type="ORF">F511_10311</name>
</gene>
<feature type="chain" id="PRO_5016440244" description="Cyclase family protein" evidence="4">
    <location>
        <begin position="21"/>
        <end position="220"/>
    </location>
</feature>
<evidence type="ECO:0000256" key="4">
    <source>
        <dbReference type="SAM" id="SignalP"/>
    </source>
</evidence>
<keyword evidence="3" id="KW-0964">Secreted</keyword>
<comment type="similarity">
    <text evidence="2">Belongs to the Cyclase 1 superfamily.</text>
</comment>
<organism evidence="5 6">
    <name type="scientific">Dorcoceras hygrometricum</name>
    <dbReference type="NCBI Taxonomy" id="472368"/>
    <lineage>
        <taxon>Eukaryota</taxon>
        <taxon>Viridiplantae</taxon>
        <taxon>Streptophyta</taxon>
        <taxon>Embryophyta</taxon>
        <taxon>Tracheophyta</taxon>
        <taxon>Spermatophyta</taxon>
        <taxon>Magnoliopsida</taxon>
        <taxon>eudicotyledons</taxon>
        <taxon>Gunneridae</taxon>
        <taxon>Pentapetalae</taxon>
        <taxon>asterids</taxon>
        <taxon>lamiids</taxon>
        <taxon>Lamiales</taxon>
        <taxon>Gesneriaceae</taxon>
        <taxon>Didymocarpoideae</taxon>
        <taxon>Trichosporeae</taxon>
        <taxon>Loxocarpinae</taxon>
        <taxon>Dorcoceras</taxon>
    </lineage>
</organism>
<evidence type="ECO:0000256" key="3">
    <source>
        <dbReference type="ARBA" id="ARBA00022530"/>
    </source>
</evidence>
<dbReference type="AlphaFoldDB" id="A0A2Z7C379"/>
<feature type="signal peptide" evidence="4">
    <location>
        <begin position="1"/>
        <end position="20"/>
    </location>
</feature>
<proteinExistence type="inferred from homology"/>
<comment type="subcellular location">
    <subcellularLocation>
        <location evidence="1">Secreted</location>
        <location evidence="1">Extracellular space</location>
        <location evidence="1">Extracellular matrix</location>
    </subcellularLocation>
</comment>
<keyword evidence="6" id="KW-1185">Reference proteome</keyword>
<dbReference type="OrthoDB" id="7108654at2759"/>
<reference evidence="5 6" key="1">
    <citation type="journal article" date="2015" name="Proc. Natl. Acad. Sci. U.S.A.">
        <title>The resurrection genome of Boea hygrometrica: A blueprint for survival of dehydration.</title>
        <authorList>
            <person name="Xiao L."/>
            <person name="Yang G."/>
            <person name="Zhang L."/>
            <person name="Yang X."/>
            <person name="Zhao S."/>
            <person name="Ji Z."/>
            <person name="Zhou Q."/>
            <person name="Hu M."/>
            <person name="Wang Y."/>
            <person name="Chen M."/>
            <person name="Xu Y."/>
            <person name="Jin H."/>
            <person name="Xiao X."/>
            <person name="Hu G."/>
            <person name="Bao F."/>
            <person name="Hu Y."/>
            <person name="Wan P."/>
            <person name="Li L."/>
            <person name="Deng X."/>
            <person name="Kuang T."/>
            <person name="Xiang C."/>
            <person name="Zhu J.K."/>
            <person name="Oliver M.J."/>
            <person name="He Y."/>
        </authorList>
    </citation>
    <scope>NUCLEOTIDE SEQUENCE [LARGE SCALE GENOMIC DNA]</scope>
    <source>
        <strain evidence="6">cv. XS01</strain>
    </source>
</reference>
<name>A0A2Z7C379_9LAMI</name>
<dbReference type="GO" id="GO:0019441">
    <property type="term" value="P:L-tryptophan catabolic process to kynurenine"/>
    <property type="evidence" value="ECO:0007669"/>
    <property type="project" value="InterPro"/>
</dbReference>
<evidence type="ECO:0008006" key="7">
    <source>
        <dbReference type="Google" id="ProtNLM"/>
    </source>
</evidence>
<keyword evidence="3" id="KW-0272">Extracellular matrix</keyword>
<keyword evidence="4" id="KW-0732">Signal</keyword>
<evidence type="ECO:0000313" key="5">
    <source>
        <dbReference type="EMBL" id="KZV41177.1"/>
    </source>
</evidence>
<sequence length="220" mass="24343">MMSIFGYLQLLLLLATSVAASIVDDGELIGDIFDITHEHRPGMPIFGSSDGSKPIVGPYKGINDTENHELNYSPIQLTVDSGTHVKAYTTVEELDLETLNAEVMEFLKIPDHVERVLFKTSNSDRDLMRKKEFDSSYTGLTTDGAEWLARNTNIKLIGIDYLSVAVVHQRKPVYQLLGKDIIPLEGLDIGGIHPGEYTLRCLPLGIVDASESPTRCILIQ</sequence>